<dbReference type="Proteomes" id="UP001497482">
    <property type="component" value="Chromosome 1"/>
</dbReference>
<dbReference type="GO" id="GO:0003723">
    <property type="term" value="F:RNA binding"/>
    <property type="evidence" value="ECO:0007669"/>
    <property type="project" value="UniProtKB-UniRule"/>
</dbReference>
<dbReference type="GO" id="GO:0042254">
    <property type="term" value="P:ribosome biogenesis"/>
    <property type="evidence" value="ECO:0007669"/>
    <property type="project" value="InterPro"/>
</dbReference>
<dbReference type="InterPro" id="IPR001921">
    <property type="entry name" value="Ribosomal_eL8_euk"/>
</dbReference>
<reference evidence="7 8" key="1">
    <citation type="submission" date="2024-04" db="EMBL/GenBank/DDBJ databases">
        <authorList>
            <person name="Waldvogel A.-M."/>
            <person name="Schoenle A."/>
        </authorList>
    </citation>
    <scope>NUCLEOTIDE SEQUENCE [LARGE SCALE GENOMIC DNA]</scope>
</reference>
<evidence type="ECO:0000256" key="3">
    <source>
        <dbReference type="ARBA" id="ARBA00023274"/>
    </source>
</evidence>
<protein>
    <recommendedName>
        <fullName evidence="4">60S ribosomal protein L7a</fullName>
    </recommendedName>
</protein>
<comment type="similarity">
    <text evidence="1 4">Belongs to the eukaryotic ribosomal protein eL8 family.</text>
</comment>
<dbReference type="PANTHER" id="PTHR23105">
    <property type="entry name" value="RIBOSOMAL PROTEIN L7AE FAMILY MEMBER"/>
    <property type="match status" value="1"/>
</dbReference>
<evidence type="ECO:0000256" key="4">
    <source>
        <dbReference type="RuleBase" id="RU367042"/>
    </source>
</evidence>
<dbReference type="SUPFAM" id="SSF55315">
    <property type="entry name" value="L30e-like"/>
    <property type="match status" value="1"/>
</dbReference>
<evidence type="ECO:0000256" key="2">
    <source>
        <dbReference type="ARBA" id="ARBA00022980"/>
    </source>
</evidence>
<evidence type="ECO:0000256" key="1">
    <source>
        <dbReference type="ARBA" id="ARBA00007337"/>
    </source>
</evidence>
<dbReference type="PRINTS" id="PR00881">
    <property type="entry name" value="L7ARS6FAMILY"/>
</dbReference>
<feature type="region of interest" description="Disordered" evidence="5">
    <location>
        <begin position="105"/>
        <end position="135"/>
    </location>
</feature>
<comment type="function">
    <text evidence="4">Component of the ribosome.</text>
</comment>
<dbReference type="PROSITE" id="PS01082">
    <property type="entry name" value="RIBOSOMAL_L7AE"/>
    <property type="match status" value="1"/>
</dbReference>
<evidence type="ECO:0000313" key="8">
    <source>
        <dbReference type="Proteomes" id="UP001497482"/>
    </source>
</evidence>
<evidence type="ECO:0000256" key="5">
    <source>
        <dbReference type="SAM" id="MobiDB-lite"/>
    </source>
</evidence>
<evidence type="ECO:0000313" key="7">
    <source>
        <dbReference type="EMBL" id="CAL1567751.1"/>
    </source>
</evidence>
<dbReference type="InterPro" id="IPR050257">
    <property type="entry name" value="eL8/uL1-like"/>
</dbReference>
<organism evidence="7 8">
    <name type="scientific">Knipowitschia caucasica</name>
    <name type="common">Caucasian dwarf goby</name>
    <name type="synonym">Pomatoschistus caucasicus</name>
    <dbReference type="NCBI Taxonomy" id="637954"/>
    <lineage>
        <taxon>Eukaryota</taxon>
        <taxon>Metazoa</taxon>
        <taxon>Chordata</taxon>
        <taxon>Craniata</taxon>
        <taxon>Vertebrata</taxon>
        <taxon>Euteleostomi</taxon>
        <taxon>Actinopterygii</taxon>
        <taxon>Neopterygii</taxon>
        <taxon>Teleostei</taxon>
        <taxon>Neoteleostei</taxon>
        <taxon>Acanthomorphata</taxon>
        <taxon>Gobiaria</taxon>
        <taxon>Gobiiformes</taxon>
        <taxon>Gobioidei</taxon>
        <taxon>Gobiidae</taxon>
        <taxon>Gobiinae</taxon>
        <taxon>Knipowitschia</taxon>
    </lineage>
</organism>
<dbReference type="InterPro" id="IPR004037">
    <property type="entry name" value="Ribosomal_eL8-like_CS"/>
</dbReference>
<accession>A0AAV2IRE2</accession>
<dbReference type="Gene3D" id="3.30.1330.30">
    <property type="match status" value="1"/>
</dbReference>
<proteinExistence type="inferred from homology"/>
<feature type="region of interest" description="Disordered" evidence="5">
    <location>
        <begin position="1"/>
        <end position="24"/>
    </location>
</feature>
<gene>
    <name evidence="7" type="ORF">KC01_LOCUS513</name>
</gene>
<dbReference type="GO" id="GO:0022625">
    <property type="term" value="C:cytosolic large ribosomal subunit"/>
    <property type="evidence" value="ECO:0007669"/>
    <property type="project" value="UniProtKB-UniRule"/>
</dbReference>
<feature type="domain" description="Ribosomal protein eL8/eL30/eS12/Gadd45" evidence="6">
    <location>
        <begin position="131"/>
        <end position="213"/>
    </location>
</feature>
<dbReference type="InterPro" id="IPR018492">
    <property type="entry name" value="Ribosomal_eL8/Nhp2"/>
</dbReference>
<dbReference type="InterPro" id="IPR004038">
    <property type="entry name" value="Ribosomal_eL8/eL30/eS12/Gad45"/>
</dbReference>
<name>A0AAV2IRE2_KNICA</name>
<dbReference type="Pfam" id="PF01248">
    <property type="entry name" value="Ribosomal_L7Ae"/>
    <property type="match status" value="1"/>
</dbReference>
<keyword evidence="8" id="KW-1185">Reference proteome</keyword>
<dbReference type="PRINTS" id="PR00882">
    <property type="entry name" value="RIBOSOMALL7A"/>
</dbReference>
<dbReference type="AlphaFoldDB" id="A0AAV2IRE2"/>
<evidence type="ECO:0000259" key="6">
    <source>
        <dbReference type="Pfam" id="PF01248"/>
    </source>
</evidence>
<dbReference type="InterPro" id="IPR029064">
    <property type="entry name" value="Ribosomal_eL30-like_sf"/>
</dbReference>
<dbReference type="EMBL" id="OZ035823">
    <property type="protein sequence ID" value="CAL1567751.1"/>
    <property type="molecule type" value="Genomic_DNA"/>
</dbReference>
<keyword evidence="3 4" id="KW-0687">Ribonucleoprotein</keyword>
<feature type="compositionally biased region" description="Basic residues" evidence="5">
    <location>
        <begin position="1"/>
        <end position="11"/>
    </location>
</feature>
<sequence>MPKGKKAKGKKVAPAPSVAKKHEAKKVVNPLFEKRPKNFSIGQDIQPKRDLTRFVKWPRYIRLQRQRSILYKRLKVPPAINQFTQALDRQTATSLFKLAHKYRPETKQEKKQRLLARAEQKAAGKGDTPTKRPPVLRAGVNTVTSLVESKKAQLVIIAHDVDPIELVVFLPALCRKMGVPYCIVKGKARLGRLVHRKTCTSVAFTQINPEDKGALAKLVEAIKTNYNDRYEEIRRHWGGGIMGPKSTARIAKLEKAKAKELATKLDQLNPLLEKRPKNLKLWLIAAAPEVGWRKEPTALVRTIQLTCDWTSFVKWCSGVSIQRPPYFILV</sequence>
<feature type="compositionally biased region" description="Basic and acidic residues" evidence="5">
    <location>
        <begin position="105"/>
        <end position="130"/>
    </location>
</feature>
<dbReference type="FunFam" id="3.30.1330.30:FF:000003">
    <property type="entry name" value="60S ribosomal protein L7a"/>
    <property type="match status" value="1"/>
</dbReference>
<keyword evidence="2 4" id="KW-0689">Ribosomal protein</keyword>